<dbReference type="Pfam" id="PF13472">
    <property type="entry name" value="Lipase_GDSL_2"/>
    <property type="match status" value="1"/>
</dbReference>
<dbReference type="KEGG" id="tmn:UCRPA7_2942"/>
<feature type="domain" description="SGNH hydrolase-type esterase" evidence="1">
    <location>
        <begin position="21"/>
        <end position="163"/>
    </location>
</feature>
<evidence type="ECO:0000313" key="3">
    <source>
        <dbReference type="Proteomes" id="UP000014074"/>
    </source>
</evidence>
<name>R8BQJ1_PHAM7</name>
<reference evidence="3" key="1">
    <citation type="journal article" date="2013" name="Genome Announc.">
        <title>Draft genome sequence of the ascomycete Phaeoacremonium aleophilum strain UCR-PA7, a causal agent of the esca disease complex in grapevines.</title>
        <authorList>
            <person name="Blanco-Ulate B."/>
            <person name="Rolshausen P."/>
            <person name="Cantu D."/>
        </authorList>
    </citation>
    <scope>NUCLEOTIDE SEQUENCE [LARGE SCALE GENOMIC DNA]</scope>
    <source>
        <strain evidence="3">UCR-PA7</strain>
    </source>
</reference>
<evidence type="ECO:0000313" key="2">
    <source>
        <dbReference type="EMBL" id="EOO01550.1"/>
    </source>
</evidence>
<dbReference type="PANTHER" id="PTHR30383">
    <property type="entry name" value="THIOESTERASE 1/PROTEASE 1/LYSOPHOSPHOLIPASE L1"/>
    <property type="match status" value="1"/>
</dbReference>
<dbReference type="OrthoDB" id="3915838at2759"/>
<dbReference type="SUPFAM" id="SSF52266">
    <property type="entry name" value="SGNH hydrolase"/>
    <property type="match status" value="1"/>
</dbReference>
<keyword evidence="3" id="KW-1185">Reference proteome</keyword>
<dbReference type="AlphaFoldDB" id="R8BQJ1"/>
<dbReference type="GeneID" id="19323242"/>
<dbReference type="GO" id="GO:0004622">
    <property type="term" value="F:phosphatidylcholine lysophospholipase activity"/>
    <property type="evidence" value="ECO:0007669"/>
    <property type="project" value="TreeGrafter"/>
</dbReference>
<organism evidence="2 3">
    <name type="scientific">Phaeoacremonium minimum (strain UCR-PA7)</name>
    <name type="common">Esca disease fungus</name>
    <name type="synonym">Togninia minima</name>
    <dbReference type="NCBI Taxonomy" id="1286976"/>
    <lineage>
        <taxon>Eukaryota</taxon>
        <taxon>Fungi</taxon>
        <taxon>Dikarya</taxon>
        <taxon>Ascomycota</taxon>
        <taxon>Pezizomycotina</taxon>
        <taxon>Sordariomycetes</taxon>
        <taxon>Sordariomycetidae</taxon>
        <taxon>Togniniales</taxon>
        <taxon>Togniniaceae</taxon>
        <taxon>Phaeoacremonium</taxon>
    </lineage>
</organism>
<dbReference type="eggNOG" id="ENOG502TANJ">
    <property type="taxonomic scope" value="Eukaryota"/>
</dbReference>
<proteinExistence type="predicted"/>
<dbReference type="RefSeq" id="XP_007913688.1">
    <property type="nucleotide sequence ID" value="XM_007915497.1"/>
</dbReference>
<dbReference type="InterPro" id="IPR013830">
    <property type="entry name" value="SGNH_hydro"/>
</dbReference>
<dbReference type="Gene3D" id="3.40.50.1110">
    <property type="entry name" value="SGNH hydrolase"/>
    <property type="match status" value="1"/>
</dbReference>
<dbReference type="InterPro" id="IPR051532">
    <property type="entry name" value="Ester_Hydrolysis_Enzymes"/>
</dbReference>
<protein>
    <submittedName>
        <fullName evidence="2">Putative carbohydrate esterase family 3 protein</fullName>
    </submittedName>
</protein>
<dbReference type="InterPro" id="IPR036514">
    <property type="entry name" value="SGNH_hydro_sf"/>
</dbReference>
<dbReference type="PANTHER" id="PTHR30383:SF31">
    <property type="entry name" value="SGNH HYDROLASE-TYPE ESTERASE DOMAIN-CONTAINING PROTEIN-RELATED"/>
    <property type="match status" value="1"/>
</dbReference>
<sequence>MRESLVKMGVPVNMVGSQRLGVFLDNDLEGYPGYRVSQSHDAAKKVVPKMQPNLFIIHVGTNNALKDIDVDKAGEHMEAFIDYLLETSNTSTVVMSTLLTNMVPDTEPKILQINEQYRALLPKYDGKPVVLAEMHPSEGLPNRPQVEDIGPDLTHPYDAGYELMANIFIESIKEADEKGFLQWPVNNGYPYDGDAGRTE</sequence>
<dbReference type="Proteomes" id="UP000014074">
    <property type="component" value="Unassembled WGS sequence"/>
</dbReference>
<accession>R8BQJ1</accession>
<gene>
    <name evidence="2" type="ORF">UCRPA7_2942</name>
</gene>
<dbReference type="EMBL" id="KB932992">
    <property type="protein sequence ID" value="EOO01550.1"/>
    <property type="molecule type" value="Genomic_DNA"/>
</dbReference>
<evidence type="ECO:0000259" key="1">
    <source>
        <dbReference type="Pfam" id="PF13472"/>
    </source>
</evidence>
<dbReference type="HOGENOM" id="CLU_044083_1_2_1"/>